<sequence>MRKIKEEGEGKSPEERLKMIEQGGLKEICKVIHEQLEGELNQNKQYIIQLGCEAASIILKENDDSFPFAIEEGGIVDEIIYLLIKLPIENIKDIHIDPLANIINILTFKQKRVLQQIGIMKPLKRLLSIENENILNWASQNIYKICYAVGYLEGGGKPNPLREKMERDGTIQQLFGIIQGDKYKDKYIRGFAACSVGVLYKSAAIPTQFYPAVILIKEQALGADPTLSQQSIKALEFVTEFNFKSNIEKLRKSNICNSNKAISENADYLIKLINYMIKKMKEAKSEISDDEKRMKEIYEYGKGKSPEERLKIIEQGGLKEICKVIHEQLEGQLNQNKQYMLQLGCKAASALLKENDDSFPFAVEEGGIIDEIVSLFGKLPIEDINEIHINPLVRLSEISNFEQRKILSQKGVLKSLTRSLNSANEDLLNNSTYIFQRIIFGVGDLEGKGKPNPLLKEMERDGTVIKLVEVFQNDKYENKDINVWSACSVGRLYKANQIPSEFGPTIVKELQDLVIGNDLSLSRQAIITITCLVESQLNHNLILAGEFLLKLNQILNNEDEDKEYLKEFILQLIAYLFQFGNNDSKEQIQREIDIRRIIQLSTNENENINKYAIEILQQENEYNKTTKKEQQLNAQQKMKEKEQIQENGKEKQFEKVQEKRTSKKGLNMKQVRCPSPSTLEAFYHRPPSPRVHNSNLNQFTLKEFALPPLQIIQQPLIQSARTQKPKSQPKDHLIFYSARSSHANRQPIISQQKYDDDEVEPIQQSEDKVKGNNVDEQKK</sequence>
<feature type="compositionally biased region" description="Basic and acidic residues" evidence="1">
    <location>
        <begin position="638"/>
        <end position="660"/>
    </location>
</feature>
<dbReference type="EMBL" id="SNRW01007156">
    <property type="protein sequence ID" value="KAA6381737.1"/>
    <property type="molecule type" value="Genomic_DNA"/>
</dbReference>
<reference evidence="2 3" key="1">
    <citation type="submission" date="2019-03" db="EMBL/GenBank/DDBJ databases">
        <title>Single cell metagenomics reveals metabolic interactions within the superorganism composed of flagellate Streblomastix strix and complex community of Bacteroidetes bacteria on its surface.</title>
        <authorList>
            <person name="Treitli S.C."/>
            <person name="Kolisko M."/>
            <person name="Husnik F."/>
            <person name="Keeling P."/>
            <person name="Hampl V."/>
        </authorList>
    </citation>
    <scope>NUCLEOTIDE SEQUENCE [LARGE SCALE GENOMIC DNA]</scope>
    <source>
        <strain evidence="2">ST1C</strain>
    </source>
</reference>
<feature type="region of interest" description="Disordered" evidence="1">
    <location>
        <begin position="638"/>
        <end position="671"/>
    </location>
</feature>
<dbReference type="InterPro" id="IPR016024">
    <property type="entry name" value="ARM-type_fold"/>
</dbReference>
<feature type="compositionally biased region" description="Polar residues" evidence="1">
    <location>
        <begin position="738"/>
        <end position="752"/>
    </location>
</feature>
<proteinExistence type="predicted"/>
<gene>
    <name evidence="2" type="ORF">EZS28_022736</name>
</gene>
<protein>
    <recommendedName>
        <fullName evidence="4">Armadillo-type fold</fullName>
    </recommendedName>
</protein>
<feature type="region of interest" description="Disordered" evidence="1">
    <location>
        <begin position="734"/>
        <end position="779"/>
    </location>
</feature>
<evidence type="ECO:0000313" key="3">
    <source>
        <dbReference type="Proteomes" id="UP000324800"/>
    </source>
</evidence>
<dbReference type="AlphaFoldDB" id="A0A5J4VGL7"/>
<accession>A0A5J4VGL7</accession>
<organism evidence="2 3">
    <name type="scientific">Streblomastix strix</name>
    <dbReference type="NCBI Taxonomy" id="222440"/>
    <lineage>
        <taxon>Eukaryota</taxon>
        <taxon>Metamonada</taxon>
        <taxon>Preaxostyla</taxon>
        <taxon>Oxymonadida</taxon>
        <taxon>Streblomastigidae</taxon>
        <taxon>Streblomastix</taxon>
    </lineage>
</organism>
<dbReference type="Proteomes" id="UP000324800">
    <property type="component" value="Unassembled WGS sequence"/>
</dbReference>
<name>A0A5J4VGL7_9EUKA</name>
<dbReference type="InterPro" id="IPR011989">
    <property type="entry name" value="ARM-like"/>
</dbReference>
<feature type="compositionally biased region" description="Basic and acidic residues" evidence="1">
    <location>
        <begin position="765"/>
        <end position="779"/>
    </location>
</feature>
<evidence type="ECO:0000256" key="1">
    <source>
        <dbReference type="SAM" id="MobiDB-lite"/>
    </source>
</evidence>
<evidence type="ECO:0008006" key="4">
    <source>
        <dbReference type="Google" id="ProtNLM"/>
    </source>
</evidence>
<dbReference type="Gene3D" id="1.25.10.10">
    <property type="entry name" value="Leucine-rich Repeat Variant"/>
    <property type="match status" value="1"/>
</dbReference>
<dbReference type="SUPFAM" id="SSF48371">
    <property type="entry name" value="ARM repeat"/>
    <property type="match status" value="1"/>
</dbReference>
<comment type="caution">
    <text evidence="2">The sequence shown here is derived from an EMBL/GenBank/DDBJ whole genome shotgun (WGS) entry which is preliminary data.</text>
</comment>
<evidence type="ECO:0000313" key="2">
    <source>
        <dbReference type="EMBL" id="KAA6381737.1"/>
    </source>
</evidence>